<proteinExistence type="predicted"/>
<keyword evidence="3" id="KW-1185">Reference proteome</keyword>
<gene>
    <name evidence="2" type="ORF">E2C01_015877</name>
</gene>
<comment type="caution">
    <text evidence="2">The sequence shown here is derived from an EMBL/GenBank/DDBJ whole genome shotgun (WGS) entry which is preliminary data.</text>
</comment>
<evidence type="ECO:0000313" key="2">
    <source>
        <dbReference type="EMBL" id="MPC22849.1"/>
    </source>
</evidence>
<organism evidence="2 3">
    <name type="scientific">Portunus trituberculatus</name>
    <name type="common">Swimming crab</name>
    <name type="synonym">Neptunus trituberculatus</name>
    <dbReference type="NCBI Taxonomy" id="210409"/>
    <lineage>
        <taxon>Eukaryota</taxon>
        <taxon>Metazoa</taxon>
        <taxon>Ecdysozoa</taxon>
        <taxon>Arthropoda</taxon>
        <taxon>Crustacea</taxon>
        <taxon>Multicrustacea</taxon>
        <taxon>Malacostraca</taxon>
        <taxon>Eumalacostraca</taxon>
        <taxon>Eucarida</taxon>
        <taxon>Decapoda</taxon>
        <taxon>Pleocyemata</taxon>
        <taxon>Brachyura</taxon>
        <taxon>Eubrachyura</taxon>
        <taxon>Portunoidea</taxon>
        <taxon>Portunidae</taxon>
        <taxon>Portuninae</taxon>
        <taxon>Portunus</taxon>
    </lineage>
</organism>
<evidence type="ECO:0000256" key="1">
    <source>
        <dbReference type="SAM" id="Phobius"/>
    </source>
</evidence>
<keyword evidence="1" id="KW-1133">Transmembrane helix</keyword>
<sequence>MSAVMKRSSHIIQGMTVRQVEAAAFFDDTRVLAVHQPTHVREEKAASCIVWVGVCLAVFVMHAMVPRPLVDVVLKGYGLTHTENYTQGQRSLEGATTFDQSTFRRSESIFRMSMLISRTSNTSWCSSSPSSKSSFSTWSGAWGAIASTE</sequence>
<dbReference type="AlphaFoldDB" id="A0A5B7DP52"/>
<evidence type="ECO:0000313" key="3">
    <source>
        <dbReference type="Proteomes" id="UP000324222"/>
    </source>
</evidence>
<dbReference type="EMBL" id="VSRR010001134">
    <property type="protein sequence ID" value="MPC22849.1"/>
    <property type="molecule type" value="Genomic_DNA"/>
</dbReference>
<name>A0A5B7DP52_PORTR</name>
<feature type="transmembrane region" description="Helical" evidence="1">
    <location>
        <begin position="45"/>
        <end position="65"/>
    </location>
</feature>
<accession>A0A5B7DP52</accession>
<keyword evidence="1" id="KW-0812">Transmembrane</keyword>
<protein>
    <submittedName>
        <fullName evidence="2">Uncharacterized protein</fullName>
    </submittedName>
</protein>
<reference evidence="2 3" key="1">
    <citation type="submission" date="2019-05" db="EMBL/GenBank/DDBJ databases">
        <title>Another draft genome of Portunus trituberculatus and its Hox gene families provides insights of decapod evolution.</title>
        <authorList>
            <person name="Jeong J.-H."/>
            <person name="Song I."/>
            <person name="Kim S."/>
            <person name="Choi T."/>
            <person name="Kim D."/>
            <person name="Ryu S."/>
            <person name="Kim W."/>
        </authorList>
    </citation>
    <scope>NUCLEOTIDE SEQUENCE [LARGE SCALE GENOMIC DNA]</scope>
    <source>
        <tissue evidence="2">Muscle</tissue>
    </source>
</reference>
<dbReference type="Proteomes" id="UP000324222">
    <property type="component" value="Unassembled WGS sequence"/>
</dbReference>
<keyword evidence="1" id="KW-0472">Membrane</keyword>